<comment type="caution">
    <text evidence="2">The sequence shown here is derived from an EMBL/GenBank/DDBJ whole genome shotgun (WGS) entry which is preliminary data.</text>
</comment>
<evidence type="ECO:0000256" key="1">
    <source>
        <dbReference type="SAM" id="Coils"/>
    </source>
</evidence>
<evidence type="ECO:0000313" key="3">
    <source>
        <dbReference type="Proteomes" id="UP000800093"/>
    </source>
</evidence>
<gene>
    <name evidence="2" type="ORF">CC78DRAFT_573300</name>
</gene>
<dbReference type="AlphaFoldDB" id="A0A9P4TQX5"/>
<name>A0A9P4TQX5_9PLEO</name>
<dbReference type="EMBL" id="ML986578">
    <property type="protein sequence ID" value="KAF2270936.1"/>
    <property type="molecule type" value="Genomic_DNA"/>
</dbReference>
<feature type="coiled-coil region" evidence="1">
    <location>
        <begin position="68"/>
        <end position="95"/>
    </location>
</feature>
<reference evidence="3" key="1">
    <citation type="journal article" date="2020" name="Stud. Mycol.">
        <title>101 Dothideomycetes genomes: A test case for predicting lifestyles and emergence of pathogens.</title>
        <authorList>
            <person name="Haridas S."/>
            <person name="Albert R."/>
            <person name="Binder M."/>
            <person name="Bloem J."/>
            <person name="LaButti K."/>
            <person name="Salamov A."/>
            <person name="Andreopoulos B."/>
            <person name="Baker S."/>
            <person name="Barry K."/>
            <person name="Bills G."/>
            <person name="Bluhm B."/>
            <person name="Cannon C."/>
            <person name="Castanera R."/>
            <person name="Culley D."/>
            <person name="Daum C."/>
            <person name="Ezra D."/>
            <person name="Gonzalez J."/>
            <person name="Henrissat B."/>
            <person name="Kuo A."/>
            <person name="Liang C."/>
            <person name="Lipzen A."/>
            <person name="Lutzoni F."/>
            <person name="Magnuson J."/>
            <person name="Mondo S."/>
            <person name="Nolan M."/>
            <person name="Ohm R."/>
            <person name="Pangilinan J."/>
            <person name="Park H.-J."/>
            <person name="Ramirez L."/>
            <person name="Alfaro M."/>
            <person name="Sun H."/>
            <person name="Tritt A."/>
            <person name="Yoshinaga Y."/>
            <person name="Zwiers L.-H."/>
            <person name="Turgeon B."/>
            <person name="Goodwin S."/>
            <person name="Spatafora J."/>
            <person name="Crous P."/>
            <person name="Grigoriev I."/>
        </authorList>
    </citation>
    <scope>NUCLEOTIDE SEQUENCE [LARGE SCALE GENOMIC DNA]</scope>
    <source>
        <strain evidence="3">CBS 304.66</strain>
    </source>
</reference>
<organism evidence="2 3">
    <name type="scientific">Lojkania enalia</name>
    <dbReference type="NCBI Taxonomy" id="147567"/>
    <lineage>
        <taxon>Eukaryota</taxon>
        <taxon>Fungi</taxon>
        <taxon>Dikarya</taxon>
        <taxon>Ascomycota</taxon>
        <taxon>Pezizomycotina</taxon>
        <taxon>Dothideomycetes</taxon>
        <taxon>Pleosporomycetidae</taxon>
        <taxon>Pleosporales</taxon>
        <taxon>Pleosporales incertae sedis</taxon>
        <taxon>Lojkania</taxon>
    </lineage>
</organism>
<keyword evidence="1" id="KW-0175">Coiled coil</keyword>
<protein>
    <submittedName>
        <fullName evidence="2">Uncharacterized protein</fullName>
    </submittedName>
</protein>
<evidence type="ECO:0000313" key="2">
    <source>
        <dbReference type="EMBL" id="KAF2270936.1"/>
    </source>
</evidence>
<proteinExistence type="predicted"/>
<accession>A0A9P4TQX5</accession>
<sequence>MRHMLAANPKDIPEASEIRRGLAALGQVDTKHEVFLDCCKEPVISKAKHKKDTESLQNSFGKILTLMSYKHAEEVQHLEMQINNLRNENMWLLREKAMLTQAPSMSKTTGREREERVRQYQGRTHNVEPISKNQVEVIEDDISEKYVYGRPLPGVWQWGAGYDH</sequence>
<dbReference type="Proteomes" id="UP000800093">
    <property type="component" value="Unassembled WGS sequence"/>
</dbReference>
<keyword evidence="3" id="KW-1185">Reference proteome</keyword>